<dbReference type="RefSeq" id="WP_138620883.1">
    <property type="nucleotide sequence ID" value="NZ_SZVP01000002.1"/>
</dbReference>
<keyword evidence="2 4" id="KW-0238">DNA-binding</keyword>
<dbReference type="CDD" id="cd01189">
    <property type="entry name" value="INT_ICEBs1_C_like"/>
    <property type="match status" value="1"/>
</dbReference>
<dbReference type="InterPro" id="IPR044068">
    <property type="entry name" value="CB"/>
</dbReference>
<dbReference type="GO" id="GO:0015074">
    <property type="term" value="P:DNA integration"/>
    <property type="evidence" value="ECO:0007669"/>
    <property type="project" value="UniProtKB-KW"/>
</dbReference>
<dbReference type="Pfam" id="PF12167">
    <property type="entry name" value="Arm-DNA-bind_2"/>
    <property type="match status" value="1"/>
</dbReference>
<name>A0A8H2PLK2_9GAMM</name>
<evidence type="ECO:0000259" key="5">
    <source>
        <dbReference type="PROSITE" id="PS51898"/>
    </source>
</evidence>
<dbReference type="PANTHER" id="PTHR30349">
    <property type="entry name" value="PHAGE INTEGRASE-RELATED"/>
    <property type="match status" value="1"/>
</dbReference>
<protein>
    <submittedName>
        <fullName evidence="7">Site-specific integrase</fullName>
    </submittedName>
</protein>
<proteinExistence type="predicted"/>
<dbReference type="Gene3D" id="1.10.150.130">
    <property type="match status" value="1"/>
</dbReference>
<dbReference type="AlphaFoldDB" id="A0A8H2PLK2"/>
<dbReference type="InterPro" id="IPR011010">
    <property type="entry name" value="DNA_brk_join_enz"/>
</dbReference>
<dbReference type="InterPro" id="IPR022000">
    <property type="entry name" value="Min27-like_integrase_DNA_bind"/>
</dbReference>
<evidence type="ECO:0000256" key="1">
    <source>
        <dbReference type="ARBA" id="ARBA00022908"/>
    </source>
</evidence>
<reference evidence="7 8" key="1">
    <citation type="submission" date="2019-05" db="EMBL/GenBank/DDBJ databases">
        <title>Colwellia ponticola sp. nov., isolated from seawater.</title>
        <authorList>
            <person name="Yoon J.-H."/>
        </authorList>
    </citation>
    <scope>NUCLEOTIDE SEQUENCE [LARGE SCALE GENOMIC DNA]</scope>
    <source>
        <strain evidence="7 8">OISW-25</strain>
    </source>
</reference>
<dbReference type="SUPFAM" id="SSF56349">
    <property type="entry name" value="DNA breaking-rejoining enzymes"/>
    <property type="match status" value="1"/>
</dbReference>
<dbReference type="InterPro" id="IPR004107">
    <property type="entry name" value="Integrase_SAM-like_N"/>
</dbReference>
<dbReference type="PANTHER" id="PTHR30349:SF36">
    <property type="entry name" value="PROPHAGE INTEGRASE INTR-RELATED"/>
    <property type="match status" value="1"/>
</dbReference>
<dbReference type="GO" id="GO:0006310">
    <property type="term" value="P:DNA recombination"/>
    <property type="evidence" value="ECO:0007669"/>
    <property type="project" value="UniProtKB-KW"/>
</dbReference>
<gene>
    <name evidence="7" type="ORF">FCS21_04660</name>
</gene>
<dbReference type="Pfam" id="PF00589">
    <property type="entry name" value="Phage_integrase"/>
    <property type="match status" value="1"/>
</dbReference>
<keyword evidence="8" id="KW-1185">Reference proteome</keyword>
<evidence type="ECO:0000313" key="8">
    <source>
        <dbReference type="Proteomes" id="UP000307702"/>
    </source>
</evidence>
<feature type="domain" description="Tyr recombinase" evidence="5">
    <location>
        <begin position="194"/>
        <end position="377"/>
    </location>
</feature>
<dbReference type="OrthoDB" id="5391994at2"/>
<dbReference type="EMBL" id="SZVP01000002">
    <property type="protein sequence ID" value="TMM47056.1"/>
    <property type="molecule type" value="Genomic_DNA"/>
</dbReference>
<evidence type="ECO:0000256" key="2">
    <source>
        <dbReference type="ARBA" id="ARBA00023125"/>
    </source>
</evidence>
<dbReference type="Pfam" id="PF14659">
    <property type="entry name" value="Phage_int_SAM_3"/>
    <property type="match status" value="1"/>
</dbReference>
<dbReference type="GO" id="GO:0003677">
    <property type="term" value="F:DNA binding"/>
    <property type="evidence" value="ECO:0007669"/>
    <property type="project" value="UniProtKB-UniRule"/>
</dbReference>
<dbReference type="Gene3D" id="1.10.443.10">
    <property type="entry name" value="Intergrase catalytic core"/>
    <property type="match status" value="1"/>
</dbReference>
<evidence type="ECO:0000313" key="7">
    <source>
        <dbReference type="EMBL" id="TMM47056.1"/>
    </source>
</evidence>
<feature type="domain" description="Core-binding (CB)" evidence="6">
    <location>
        <begin position="85"/>
        <end position="174"/>
    </location>
</feature>
<comment type="caution">
    <text evidence="7">The sequence shown here is derived from an EMBL/GenBank/DDBJ whole genome shotgun (WGS) entry which is preliminary data.</text>
</comment>
<dbReference type="InterPro" id="IPR050090">
    <property type="entry name" value="Tyrosine_recombinase_XerCD"/>
</dbReference>
<dbReference type="PROSITE" id="PS51900">
    <property type="entry name" value="CB"/>
    <property type="match status" value="1"/>
</dbReference>
<dbReference type="InterPro" id="IPR013762">
    <property type="entry name" value="Integrase-like_cat_sf"/>
</dbReference>
<dbReference type="Proteomes" id="UP000307702">
    <property type="component" value="Unassembled WGS sequence"/>
</dbReference>
<evidence type="ECO:0000256" key="4">
    <source>
        <dbReference type="PROSITE-ProRule" id="PRU01248"/>
    </source>
</evidence>
<accession>A0A8H2PLK2</accession>
<sequence>MAKLSARKDTNKLYFDFSFDGRRCREKTNLIDTKINRRRLQKKLDQINAELLTGQFSYLGHFPSSKVALKLEQTEADKYDVTDMPLFVDFIDEWFAESIVKWRPSHLRNMLSMKNKYYLPSFSERTIDSITRADLLKFRTSLAKEPGRNGRLTLSNNRINKIMDPLRRVFEEAADRFDFNTPFVRIKPLKIEKTDVNPFSFEEVKKIVDKVRPDYSRYYLVRFLTGMRTGEVDGLKWKYVDFTNRLIKIRETIVAGTCDYTKNDFSQREISMSEPVFNALQEQHAASAGLSDYVFCNQTGSPVDHNNVTKRIWYPLLKRLGLEKRRPYQTRHTAATLWLASGESPEWIARQMGHSNTQMLFQVYSRFVPNLTRQDGSAFEKLLKNTFIECNSELDIKVAIKLGGECDE</sequence>
<keyword evidence="3" id="KW-0233">DNA recombination</keyword>
<evidence type="ECO:0000259" key="6">
    <source>
        <dbReference type="PROSITE" id="PS51900"/>
    </source>
</evidence>
<evidence type="ECO:0000256" key="3">
    <source>
        <dbReference type="ARBA" id="ARBA00023172"/>
    </source>
</evidence>
<dbReference type="PROSITE" id="PS51898">
    <property type="entry name" value="TYR_RECOMBINASE"/>
    <property type="match status" value="1"/>
</dbReference>
<dbReference type="InterPro" id="IPR002104">
    <property type="entry name" value="Integrase_catalytic"/>
</dbReference>
<organism evidence="7 8">
    <name type="scientific">Colwellia ponticola</name>
    <dbReference type="NCBI Taxonomy" id="2304625"/>
    <lineage>
        <taxon>Bacteria</taxon>
        <taxon>Pseudomonadati</taxon>
        <taxon>Pseudomonadota</taxon>
        <taxon>Gammaproteobacteria</taxon>
        <taxon>Alteromonadales</taxon>
        <taxon>Colwelliaceae</taxon>
        <taxon>Colwellia</taxon>
    </lineage>
</organism>
<keyword evidence="1" id="KW-0229">DNA integration</keyword>
<dbReference type="InterPro" id="IPR010998">
    <property type="entry name" value="Integrase_recombinase_N"/>
</dbReference>